<accession>A0ABS8WV79</accession>
<gene>
    <name evidence="1" type="ORF">HAX54_002315</name>
</gene>
<evidence type="ECO:0000313" key="2">
    <source>
        <dbReference type="Proteomes" id="UP000823775"/>
    </source>
</evidence>
<feature type="non-terminal residue" evidence="1">
    <location>
        <position position="61"/>
    </location>
</feature>
<reference evidence="1 2" key="1">
    <citation type="journal article" date="2021" name="BMC Genomics">
        <title>Datura genome reveals duplications of psychoactive alkaloid biosynthetic genes and high mutation rate following tissue culture.</title>
        <authorList>
            <person name="Rajewski A."/>
            <person name="Carter-House D."/>
            <person name="Stajich J."/>
            <person name="Litt A."/>
        </authorList>
    </citation>
    <scope>NUCLEOTIDE SEQUENCE [LARGE SCALE GENOMIC DNA]</scope>
    <source>
        <strain evidence="1">AR-01</strain>
    </source>
</reference>
<dbReference type="Proteomes" id="UP000823775">
    <property type="component" value="Unassembled WGS sequence"/>
</dbReference>
<keyword evidence="2" id="KW-1185">Reference proteome</keyword>
<dbReference type="EMBL" id="JACEIK010011043">
    <property type="protein sequence ID" value="MCE3215414.1"/>
    <property type="molecule type" value="Genomic_DNA"/>
</dbReference>
<organism evidence="1 2">
    <name type="scientific">Datura stramonium</name>
    <name type="common">Jimsonweed</name>
    <name type="synonym">Common thornapple</name>
    <dbReference type="NCBI Taxonomy" id="4076"/>
    <lineage>
        <taxon>Eukaryota</taxon>
        <taxon>Viridiplantae</taxon>
        <taxon>Streptophyta</taxon>
        <taxon>Embryophyta</taxon>
        <taxon>Tracheophyta</taxon>
        <taxon>Spermatophyta</taxon>
        <taxon>Magnoliopsida</taxon>
        <taxon>eudicotyledons</taxon>
        <taxon>Gunneridae</taxon>
        <taxon>Pentapetalae</taxon>
        <taxon>asterids</taxon>
        <taxon>lamiids</taxon>
        <taxon>Solanales</taxon>
        <taxon>Solanaceae</taxon>
        <taxon>Solanoideae</taxon>
        <taxon>Datureae</taxon>
        <taxon>Datura</taxon>
    </lineage>
</organism>
<protein>
    <submittedName>
        <fullName evidence="1">Uncharacterized protein</fullName>
    </submittedName>
</protein>
<sequence length="61" mass="6605">MPIFKTQVGAQEWVWVSGSLLTTYATPAKCRCNAGDGQILQSSCHRPADRGSQSANCRYSA</sequence>
<name>A0ABS8WV79_DATST</name>
<comment type="caution">
    <text evidence="1">The sequence shown here is derived from an EMBL/GenBank/DDBJ whole genome shotgun (WGS) entry which is preliminary data.</text>
</comment>
<evidence type="ECO:0000313" key="1">
    <source>
        <dbReference type="EMBL" id="MCE3215414.1"/>
    </source>
</evidence>
<proteinExistence type="predicted"/>